<feature type="compositionally biased region" description="Polar residues" evidence="1">
    <location>
        <begin position="1"/>
        <end position="12"/>
    </location>
</feature>
<reference evidence="2" key="1">
    <citation type="submission" date="2023-05" db="EMBL/GenBank/DDBJ databases">
        <title>Nepenthes gracilis genome sequencing.</title>
        <authorList>
            <person name="Fukushima K."/>
        </authorList>
    </citation>
    <scope>NUCLEOTIDE SEQUENCE</scope>
    <source>
        <strain evidence="2">SING2019-196</strain>
    </source>
</reference>
<dbReference type="EMBL" id="BSYO01000006">
    <property type="protein sequence ID" value="GMH06044.1"/>
    <property type="molecule type" value="Genomic_DNA"/>
</dbReference>
<feature type="region of interest" description="Disordered" evidence="1">
    <location>
        <begin position="1"/>
        <end position="132"/>
    </location>
</feature>
<proteinExistence type="predicted"/>
<keyword evidence="3" id="KW-1185">Reference proteome</keyword>
<evidence type="ECO:0000313" key="2">
    <source>
        <dbReference type="EMBL" id="GMH06044.1"/>
    </source>
</evidence>
<comment type="caution">
    <text evidence="2">The sequence shown here is derived from an EMBL/GenBank/DDBJ whole genome shotgun (WGS) entry which is preliminary data.</text>
</comment>
<evidence type="ECO:0000256" key="1">
    <source>
        <dbReference type="SAM" id="MobiDB-lite"/>
    </source>
</evidence>
<accession>A0AAD3XIR4</accession>
<dbReference type="AlphaFoldDB" id="A0AAD3XIR4"/>
<feature type="compositionally biased region" description="Polar residues" evidence="1">
    <location>
        <begin position="94"/>
        <end position="132"/>
    </location>
</feature>
<protein>
    <submittedName>
        <fullName evidence="2">Uncharacterized protein</fullName>
    </submittedName>
</protein>
<sequence length="132" mass="14846">MPHLTGQLQLHETGTPAPKHHSPIRLNKAAKNTTPIPRRANHQLQQQQSPTPDPSQERHPLRMQTQYATTSKSRQQSLQFNAPRTRATAKKSARQNATSPRQHSKQSTQQPKVPNTGKPNYTIGSNHKLSKE</sequence>
<dbReference type="Proteomes" id="UP001279734">
    <property type="component" value="Unassembled WGS sequence"/>
</dbReference>
<name>A0AAD3XIR4_NEPGR</name>
<gene>
    <name evidence="2" type="ORF">Nepgr_007884</name>
</gene>
<organism evidence="2 3">
    <name type="scientific">Nepenthes gracilis</name>
    <name type="common">Slender pitcher plant</name>
    <dbReference type="NCBI Taxonomy" id="150966"/>
    <lineage>
        <taxon>Eukaryota</taxon>
        <taxon>Viridiplantae</taxon>
        <taxon>Streptophyta</taxon>
        <taxon>Embryophyta</taxon>
        <taxon>Tracheophyta</taxon>
        <taxon>Spermatophyta</taxon>
        <taxon>Magnoliopsida</taxon>
        <taxon>eudicotyledons</taxon>
        <taxon>Gunneridae</taxon>
        <taxon>Pentapetalae</taxon>
        <taxon>Caryophyllales</taxon>
        <taxon>Nepenthaceae</taxon>
        <taxon>Nepenthes</taxon>
    </lineage>
</organism>
<evidence type="ECO:0000313" key="3">
    <source>
        <dbReference type="Proteomes" id="UP001279734"/>
    </source>
</evidence>
<feature type="compositionally biased region" description="Polar residues" evidence="1">
    <location>
        <begin position="63"/>
        <end position="82"/>
    </location>
</feature>